<protein>
    <recommendedName>
        <fullName evidence="2">Acyl-coenzyme A oxidase</fullName>
    </recommendedName>
</protein>
<dbReference type="GO" id="GO:0005777">
    <property type="term" value="C:peroxisome"/>
    <property type="evidence" value="ECO:0007669"/>
    <property type="project" value="InterPro"/>
</dbReference>
<sequence>MYLQATQTIPPSSASHAESAAAMRELVRSGLLLHTDLRDRPERFFNAHRLLARHAVQHGPGFWIRFTVHYNLCFGTVLAVGGPEQVATLHEAQEQGLLGCFALTEKLAGVQSGLLVQTAAEYDTASGEFVLHTPSEGAAKNWISQGFTADKAVVLADLRVDGVRRGPHAFLIDLRRHGELVAGVSVGDMGTKTTGNDLDNAWIAFDRVRVPRTALLNGYAYVDEAGTYSLRTTSIKPFEMIGQRLYTGRVAVAQAALAYRRELFRVTKEYADAKPIWSPTAGAPTCQTAGQAHLSSIPQLRALFAEADDTAADLERFVSICESRLTPLLRSGAVPDEELAHAIATAKVKAVEASIDLCWRLKQEVGSYALMGSSGFAHLDFLNCCKFAEGDSRVLMLKMARDRMRRYASETKSGEKAVAGEEREFELCGALGKALSSAKGDKAVQARLWDANWRTVYALAEAVMERTIDKVLH</sequence>
<dbReference type="InterPro" id="IPR009100">
    <property type="entry name" value="AcylCoA_DH/oxidase_NM_dom_sf"/>
</dbReference>
<dbReference type="GO" id="GO:0071949">
    <property type="term" value="F:FAD binding"/>
    <property type="evidence" value="ECO:0007669"/>
    <property type="project" value="InterPro"/>
</dbReference>
<dbReference type="GO" id="GO:0055088">
    <property type="term" value="P:lipid homeostasis"/>
    <property type="evidence" value="ECO:0007669"/>
    <property type="project" value="TreeGrafter"/>
</dbReference>
<evidence type="ECO:0008006" key="2">
    <source>
        <dbReference type="Google" id="ProtNLM"/>
    </source>
</evidence>
<dbReference type="SUPFAM" id="SSF56645">
    <property type="entry name" value="Acyl-CoA dehydrogenase NM domain-like"/>
    <property type="match status" value="1"/>
</dbReference>
<dbReference type="PANTHER" id="PTHR10909:SF382">
    <property type="entry name" value="ACYL-COENZYME A OXIDASE"/>
    <property type="match status" value="1"/>
</dbReference>
<proteinExistence type="predicted"/>
<name>A0A7S4BCT7_CHRCT</name>
<dbReference type="GO" id="GO:0003997">
    <property type="term" value="F:acyl-CoA oxidase activity"/>
    <property type="evidence" value="ECO:0007669"/>
    <property type="project" value="InterPro"/>
</dbReference>
<dbReference type="InterPro" id="IPR012258">
    <property type="entry name" value="Acyl-CoA_oxidase"/>
</dbReference>
<dbReference type="AlphaFoldDB" id="A0A7S4BCT7"/>
<organism evidence="1">
    <name type="scientific">Chrysotila carterae</name>
    <name type="common">Marine alga</name>
    <name type="synonym">Syracosphaera carterae</name>
    <dbReference type="NCBI Taxonomy" id="13221"/>
    <lineage>
        <taxon>Eukaryota</taxon>
        <taxon>Haptista</taxon>
        <taxon>Haptophyta</taxon>
        <taxon>Prymnesiophyceae</taxon>
        <taxon>Isochrysidales</taxon>
        <taxon>Isochrysidaceae</taxon>
        <taxon>Chrysotila</taxon>
    </lineage>
</organism>
<accession>A0A7S4BCT7</accession>
<evidence type="ECO:0000313" key="1">
    <source>
        <dbReference type="EMBL" id="CAE0761887.1"/>
    </source>
</evidence>
<gene>
    <name evidence="1" type="ORF">PCAR00345_LOCUS14499</name>
</gene>
<dbReference type="InterPro" id="IPR046373">
    <property type="entry name" value="Acyl-CoA_Oxase/DH_mid-dom_sf"/>
</dbReference>
<reference evidence="1" key="1">
    <citation type="submission" date="2021-01" db="EMBL/GenBank/DDBJ databases">
        <authorList>
            <person name="Corre E."/>
            <person name="Pelletier E."/>
            <person name="Niang G."/>
            <person name="Scheremetjew M."/>
            <person name="Finn R."/>
            <person name="Kale V."/>
            <person name="Holt S."/>
            <person name="Cochrane G."/>
            <person name="Meng A."/>
            <person name="Brown T."/>
            <person name="Cohen L."/>
        </authorList>
    </citation>
    <scope>NUCLEOTIDE SEQUENCE</scope>
    <source>
        <strain evidence="1">CCMP645</strain>
    </source>
</reference>
<dbReference type="EMBL" id="HBIZ01022942">
    <property type="protein sequence ID" value="CAE0761887.1"/>
    <property type="molecule type" value="Transcribed_RNA"/>
</dbReference>
<dbReference type="GO" id="GO:0005504">
    <property type="term" value="F:fatty acid binding"/>
    <property type="evidence" value="ECO:0007669"/>
    <property type="project" value="TreeGrafter"/>
</dbReference>
<dbReference type="Gene3D" id="2.40.110.10">
    <property type="entry name" value="Butyryl-CoA Dehydrogenase, subunit A, domain 2"/>
    <property type="match status" value="1"/>
</dbReference>
<dbReference type="PANTHER" id="PTHR10909">
    <property type="entry name" value="ELECTRON TRANSPORT OXIDOREDUCTASE"/>
    <property type="match status" value="1"/>
</dbReference>
<dbReference type="GO" id="GO:0033540">
    <property type="term" value="P:fatty acid beta-oxidation using acyl-CoA oxidase"/>
    <property type="evidence" value="ECO:0007669"/>
    <property type="project" value="TreeGrafter"/>
</dbReference>